<feature type="non-terminal residue" evidence="2">
    <location>
        <position position="170"/>
    </location>
</feature>
<dbReference type="InterPro" id="IPR001584">
    <property type="entry name" value="Integrase_cat-core"/>
</dbReference>
<organism evidence="2">
    <name type="scientific">marine sediment metagenome</name>
    <dbReference type="NCBI Taxonomy" id="412755"/>
    <lineage>
        <taxon>unclassified sequences</taxon>
        <taxon>metagenomes</taxon>
        <taxon>ecological metagenomes</taxon>
    </lineage>
</organism>
<comment type="caution">
    <text evidence="2">The sequence shown here is derived from an EMBL/GenBank/DDBJ whole genome shotgun (WGS) entry which is preliminary data.</text>
</comment>
<dbReference type="Gene3D" id="3.30.420.10">
    <property type="entry name" value="Ribonuclease H-like superfamily/Ribonuclease H"/>
    <property type="match status" value="1"/>
</dbReference>
<gene>
    <name evidence="2" type="ORF">S03H2_41787</name>
</gene>
<dbReference type="GO" id="GO:0003676">
    <property type="term" value="F:nucleic acid binding"/>
    <property type="evidence" value="ECO:0007669"/>
    <property type="project" value="InterPro"/>
</dbReference>
<proteinExistence type="predicted"/>
<evidence type="ECO:0000259" key="1">
    <source>
        <dbReference type="PROSITE" id="PS50994"/>
    </source>
</evidence>
<protein>
    <recommendedName>
        <fullName evidence="1">Integrase catalytic domain-containing protein</fullName>
    </recommendedName>
</protein>
<dbReference type="InterPro" id="IPR012337">
    <property type="entry name" value="RNaseH-like_sf"/>
</dbReference>
<sequence>MGRIWDEATRRNKKTYVLILTLCHCRHIYVYLTFTQDIRAVTQGFEAAWDYFGGITEIVIIDNMKPAIDKADRYSPGVNRQFLEYAQHRGFIVDPAYSGHAKGKPIEERAVPYVRDNFFAGEAFISLDDGRERAACWCSHVASKRLHGTTKKIPIQVFEETEKGSLKSYP</sequence>
<accession>X1J343</accession>
<dbReference type="AlphaFoldDB" id="X1J343"/>
<dbReference type="PANTHER" id="PTHR35004">
    <property type="entry name" value="TRANSPOSASE RV3428C-RELATED"/>
    <property type="match status" value="1"/>
</dbReference>
<dbReference type="InterPro" id="IPR036397">
    <property type="entry name" value="RNaseH_sf"/>
</dbReference>
<dbReference type="EMBL" id="BARU01025979">
    <property type="protein sequence ID" value="GAH72774.1"/>
    <property type="molecule type" value="Genomic_DNA"/>
</dbReference>
<dbReference type="PROSITE" id="PS50994">
    <property type="entry name" value="INTEGRASE"/>
    <property type="match status" value="1"/>
</dbReference>
<name>X1J343_9ZZZZ</name>
<feature type="domain" description="Integrase catalytic" evidence="1">
    <location>
        <begin position="1"/>
        <end position="162"/>
    </location>
</feature>
<evidence type="ECO:0000313" key="2">
    <source>
        <dbReference type="EMBL" id="GAH72774.1"/>
    </source>
</evidence>
<reference evidence="2" key="1">
    <citation type="journal article" date="2014" name="Front. Microbiol.">
        <title>High frequency of phylogenetically diverse reductive dehalogenase-homologous genes in deep subseafloor sedimentary metagenomes.</title>
        <authorList>
            <person name="Kawai M."/>
            <person name="Futagami T."/>
            <person name="Toyoda A."/>
            <person name="Takaki Y."/>
            <person name="Nishi S."/>
            <person name="Hori S."/>
            <person name="Arai W."/>
            <person name="Tsubouchi T."/>
            <person name="Morono Y."/>
            <person name="Uchiyama I."/>
            <person name="Ito T."/>
            <person name="Fujiyama A."/>
            <person name="Inagaki F."/>
            <person name="Takami H."/>
        </authorList>
    </citation>
    <scope>NUCLEOTIDE SEQUENCE</scope>
    <source>
        <strain evidence="2">Expedition CK06-06</strain>
    </source>
</reference>
<dbReference type="SUPFAM" id="SSF53098">
    <property type="entry name" value="Ribonuclease H-like"/>
    <property type="match status" value="1"/>
</dbReference>
<dbReference type="GO" id="GO:0015074">
    <property type="term" value="P:DNA integration"/>
    <property type="evidence" value="ECO:0007669"/>
    <property type="project" value="InterPro"/>
</dbReference>